<dbReference type="Pfam" id="PF03453">
    <property type="entry name" value="MoeA_N"/>
    <property type="match status" value="1"/>
</dbReference>
<dbReference type="GO" id="GO:0006777">
    <property type="term" value="P:Mo-molybdopterin cofactor biosynthetic process"/>
    <property type="evidence" value="ECO:0007669"/>
    <property type="project" value="UniProtKB-KW"/>
</dbReference>
<dbReference type="KEGG" id="maqe:RJ40_05475"/>
<evidence type="ECO:0000256" key="2">
    <source>
        <dbReference type="ARBA" id="ARBA00023150"/>
    </source>
</evidence>
<dbReference type="UniPathway" id="UPA00344"/>
<keyword evidence="5" id="KW-1185">Reference proteome</keyword>
<dbReference type="PANTHER" id="PTHR10192:SF5">
    <property type="entry name" value="GEPHYRIN"/>
    <property type="match status" value="1"/>
</dbReference>
<evidence type="ECO:0000313" key="5">
    <source>
        <dbReference type="Proteomes" id="UP001042704"/>
    </source>
</evidence>
<dbReference type="SUPFAM" id="SSF63867">
    <property type="entry name" value="MoeA C-terminal domain-like"/>
    <property type="match status" value="1"/>
</dbReference>
<dbReference type="InterPro" id="IPR038987">
    <property type="entry name" value="MoeA-like"/>
</dbReference>
<evidence type="ECO:0000259" key="3">
    <source>
        <dbReference type="SMART" id="SM00852"/>
    </source>
</evidence>
<dbReference type="SUPFAM" id="SSF63882">
    <property type="entry name" value="MoeA N-terminal region -like"/>
    <property type="match status" value="1"/>
</dbReference>
<dbReference type="CDD" id="cd00887">
    <property type="entry name" value="MoeA"/>
    <property type="match status" value="1"/>
</dbReference>
<dbReference type="InterPro" id="IPR036135">
    <property type="entry name" value="MoeA_linker/N_sf"/>
</dbReference>
<dbReference type="RefSeq" id="WP_265582351.1">
    <property type="nucleotide sequence ID" value="NZ_CP036172.1"/>
</dbReference>
<comment type="pathway">
    <text evidence="1">Cofactor biosynthesis; molybdopterin biosynthesis.</text>
</comment>
<dbReference type="Proteomes" id="UP001042704">
    <property type="component" value="Chromosome"/>
</dbReference>
<dbReference type="Gene3D" id="2.40.340.10">
    <property type="entry name" value="MoeA, C-terminal, domain IV"/>
    <property type="match status" value="1"/>
</dbReference>
<dbReference type="SMART" id="SM00852">
    <property type="entry name" value="MoCF_biosynth"/>
    <property type="match status" value="1"/>
</dbReference>
<feature type="domain" description="MoaB/Mog" evidence="3">
    <location>
        <begin position="185"/>
        <end position="322"/>
    </location>
</feature>
<dbReference type="InterPro" id="IPR036425">
    <property type="entry name" value="MoaB/Mog-like_dom_sf"/>
</dbReference>
<dbReference type="PANTHER" id="PTHR10192">
    <property type="entry name" value="MOLYBDOPTERIN BIOSYNTHESIS PROTEIN"/>
    <property type="match status" value="1"/>
</dbReference>
<dbReference type="GeneID" id="76423789"/>
<dbReference type="SUPFAM" id="SSF53218">
    <property type="entry name" value="Molybdenum cofactor biosynthesis proteins"/>
    <property type="match status" value="1"/>
</dbReference>
<dbReference type="Pfam" id="PF03454">
    <property type="entry name" value="MoeA_C"/>
    <property type="match status" value="1"/>
</dbReference>
<protein>
    <submittedName>
        <fullName evidence="4">Molybdopterin molybdenumtransferase MoeA</fullName>
    </submittedName>
</protein>
<dbReference type="NCBIfam" id="TIGR00177">
    <property type="entry name" value="molyb_syn"/>
    <property type="match status" value="1"/>
</dbReference>
<organism evidence="4 5">
    <name type="scientific">Methanofollis aquaemaris</name>
    <dbReference type="NCBI Taxonomy" id="126734"/>
    <lineage>
        <taxon>Archaea</taxon>
        <taxon>Methanobacteriati</taxon>
        <taxon>Methanobacteriota</taxon>
        <taxon>Stenosarchaea group</taxon>
        <taxon>Methanomicrobia</taxon>
        <taxon>Methanomicrobiales</taxon>
        <taxon>Methanomicrobiaceae</taxon>
        <taxon>Methanofollis</taxon>
    </lineage>
</organism>
<accession>A0A8A3S5H6</accession>
<reference evidence="4" key="2">
    <citation type="submission" date="2019-02" db="EMBL/GenBank/DDBJ databases">
        <authorList>
            <person name="Chen S.-C."/>
            <person name="Chien H.-H."/>
            <person name="Lai M.-C."/>
        </authorList>
    </citation>
    <scope>NUCLEOTIDE SEQUENCE</scope>
    <source>
        <strain evidence="4">N2F9704</strain>
    </source>
</reference>
<dbReference type="AlphaFoldDB" id="A0A8A3S5H6"/>
<gene>
    <name evidence="4" type="ORF">RJ40_05475</name>
</gene>
<reference evidence="4" key="1">
    <citation type="journal article" date="2001" name="Int. J. Syst. Evol. Microbiol.">
        <title>Methanofollis aquaemaris sp. nov., a methanogen isolated from an aquaculture fish pond.</title>
        <authorList>
            <person name="Lai M.C."/>
            <person name="Chen S.C."/>
        </authorList>
    </citation>
    <scope>NUCLEOTIDE SEQUENCE</scope>
    <source>
        <strain evidence="4">N2F9704</strain>
    </source>
</reference>
<dbReference type="InterPro" id="IPR001453">
    <property type="entry name" value="MoaB/Mog_dom"/>
</dbReference>
<dbReference type="InterPro" id="IPR005111">
    <property type="entry name" value="MoeA_C_domain_IV"/>
</dbReference>
<proteinExistence type="predicted"/>
<dbReference type="InterPro" id="IPR005110">
    <property type="entry name" value="MoeA_linker/N"/>
</dbReference>
<evidence type="ECO:0000256" key="1">
    <source>
        <dbReference type="ARBA" id="ARBA00005046"/>
    </source>
</evidence>
<evidence type="ECO:0000313" key="4">
    <source>
        <dbReference type="EMBL" id="QSZ66981.1"/>
    </source>
</evidence>
<dbReference type="GO" id="GO:0061599">
    <property type="term" value="F:molybdopterin molybdotransferase activity"/>
    <property type="evidence" value="ECO:0007669"/>
    <property type="project" value="TreeGrafter"/>
</dbReference>
<dbReference type="EMBL" id="CP036172">
    <property type="protein sequence ID" value="QSZ66981.1"/>
    <property type="molecule type" value="Genomic_DNA"/>
</dbReference>
<dbReference type="Gene3D" id="3.90.105.10">
    <property type="entry name" value="Molybdopterin biosynthesis moea protein, domain 2"/>
    <property type="match status" value="1"/>
</dbReference>
<dbReference type="Gene3D" id="3.40.980.10">
    <property type="entry name" value="MoaB/Mog-like domain"/>
    <property type="match status" value="1"/>
</dbReference>
<name>A0A8A3S5H6_9EURY</name>
<dbReference type="Pfam" id="PF00994">
    <property type="entry name" value="MoCF_biosynth"/>
    <property type="match status" value="1"/>
</dbReference>
<keyword evidence="2" id="KW-0501">Molybdenum cofactor biosynthesis</keyword>
<dbReference type="Gene3D" id="2.170.190.11">
    <property type="entry name" value="Molybdopterin biosynthesis moea protein, domain 3"/>
    <property type="match status" value="1"/>
</dbReference>
<dbReference type="InterPro" id="IPR036688">
    <property type="entry name" value="MoeA_C_domain_IV_sf"/>
</dbReference>
<dbReference type="NCBIfam" id="NF045515">
    <property type="entry name" value="Glp_gephyrin"/>
    <property type="match status" value="1"/>
</dbReference>
<dbReference type="GO" id="GO:0005737">
    <property type="term" value="C:cytoplasm"/>
    <property type="evidence" value="ECO:0007669"/>
    <property type="project" value="TreeGrafter"/>
</dbReference>
<sequence length="400" mass="41586">MSLFLEVVPVGEAVEVARSIASEVGTEEVGLKDALHRVLAGDVTATGDLPGFDRSVVDGYAVTAGDTTGASEALPAMLTLRGRIEMGRAPPGTVESGFCWYIPTGGVLPPGADAVAMVEYSEVLEDEVLIHRAVAPGENVLGHDEDFPEGAVVLPAGRRLNPQDLGVLASAGVTRVPVKKIPVVGIISTGNEVVPADAPLAPGRVRDANSYLCAGFAREHGCEAKRYGIVKDDPALLRPILTRAVEECDLVLISGGSSKDVRDMSAAMIGELGEVLVHGIALSPGKPTIIGHVGKTPVIGLPGHPGSAYIVLTTIVAPLLALAAGAPVPERRVRVRLAANIPSAKGREDHVRVRIENGEAVPVFGKSGLLNTLVRSDGVVVVPASREGFEEGDEVEVVLW</sequence>